<dbReference type="Gene3D" id="3.10.180.10">
    <property type="entry name" value="2,3-Dihydroxybiphenyl 1,2-Dioxygenase, domain 1"/>
    <property type="match status" value="1"/>
</dbReference>
<dbReference type="InterPro" id="IPR037523">
    <property type="entry name" value="VOC_core"/>
</dbReference>
<dbReference type="InterPro" id="IPR029068">
    <property type="entry name" value="Glyas_Bleomycin-R_OHBP_Dase"/>
</dbReference>
<sequence>MNQFLFHLAFPVGNIPQTKEFYAQGLGCETGRESAQALILNLYGHQLVAHVTPEPIIPQQGIYPRHFGLVFTQRNDWDALLARAQQHQLPFYQPPRQRFPELPLEHHTFFLVDPFHNLLEFKFYRHPEAIFGLQEHTQIGDRPGLSSP</sequence>
<dbReference type="SUPFAM" id="SSF54593">
    <property type="entry name" value="Glyoxalase/Bleomycin resistance protein/Dihydroxybiphenyl dioxygenase"/>
    <property type="match status" value="1"/>
</dbReference>
<protein>
    <submittedName>
        <fullName evidence="2">Glyoxalase</fullName>
    </submittedName>
</protein>
<proteinExistence type="predicted"/>
<evidence type="ECO:0000259" key="1">
    <source>
        <dbReference type="PROSITE" id="PS51819"/>
    </source>
</evidence>
<gene>
    <name evidence="2" type="ORF">DO97_21020</name>
</gene>
<dbReference type="OrthoDB" id="793940at2"/>
<dbReference type="PANTHER" id="PTHR39434:SF1">
    <property type="entry name" value="VOC DOMAIN-CONTAINING PROTEIN"/>
    <property type="match status" value="1"/>
</dbReference>
<dbReference type="Proteomes" id="UP000030170">
    <property type="component" value="Unassembled WGS sequence"/>
</dbReference>
<dbReference type="AlphaFoldDB" id="A0A098TN58"/>
<comment type="caution">
    <text evidence="2">The sequence shown here is derived from an EMBL/GenBank/DDBJ whole genome shotgun (WGS) entry which is preliminary data.</text>
</comment>
<dbReference type="EMBL" id="JJML01000009">
    <property type="protein sequence ID" value="KGF73307.1"/>
    <property type="molecule type" value="Genomic_DNA"/>
</dbReference>
<dbReference type="InterPro" id="IPR004360">
    <property type="entry name" value="Glyas_Fos-R_dOase_dom"/>
</dbReference>
<feature type="domain" description="VOC" evidence="1">
    <location>
        <begin position="4"/>
        <end position="124"/>
    </location>
</feature>
<organism evidence="2 3">
    <name type="scientific">Neosynechococcus sphagnicola sy1</name>
    <dbReference type="NCBI Taxonomy" id="1497020"/>
    <lineage>
        <taxon>Bacteria</taxon>
        <taxon>Bacillati</taxon>
        <taxon>Cyanobacteriota</taxon>
        <taxon>Cyanophyceae</taxon>
        <taxon>Neosynechococcales</taxon>
        <taxon>Neosynechococcaceae</taxon>
        <taxon>Neosynechococcus</taxon>
    </lineage>
</organism>
<dbReference type="Pfam" id="PF00903">
    <property type="entry name" value="Glyoxalase"/>
    <property type="match status" value="1"/>
</dbReference>
<keyword evidence="3" id="KW-1185">Reference proteome</keyword>
<reference evidence="2 3" key="1">
    <citation type="journal article" date="2014" name="Mol. Ecol.">
        <title>Evolution of Synechococcus.</title>
        <authorList>
            <person name="Dvorak P."/>
            <person name="Casamatta D."/>
            <person name="Hasler P."/>
            <person name="Poulickova A."/>
            <person name="Ondrej V."/>
            <person name="Sanges R."/>
        </authorList>
    </citation>
    <scope>NUCLEOTIDE SEQUENCE [LARGE SCALE GENOMIC DNA]</scope>
    <source>
        <strain evidence="2 3">CAUP A 1101</strain>
    </source>
</reference>
<dbReference type="PROSITE" id="PS51819">
    <property type="entry name" value="VOC"/>
    <property type="match status" value="1"/>
</dbReference>
<accession>A0A098TN58</accession>
<evidence type="ECO:0000313" key="2">
    <source>
        <dbReference type="EMBL" id="KGF73307.1"/>
    </source>
</evidence>
<dbReference type="PANTHER" id="PTHR39434">
    <property type="match status" value="1"/>
</dbReference>
<name>A0A098TN58_9CYAN</name>
<dbReference type="RefSeq" id="WP_036531592.1">
    <property type="nucleotide sequence ID" value="NZ_JJML01000009.1"/>
</dbReference>
<evidence type="ECO:0000313" key="3">
    <source>
        <dbReference type="Proteomes" id="UP000030170"/>
    </source>
</evidence>